<protein>
    <recommendedName>
        <fullName evidence="1">GCK domain-containing protein</fullName>
    </recommendedName>
</protein>
<dbReference type="Pfam" id="PF07802">
    <property type="entry name" value="GCK"/>
    <property type="match status" value="1"/>
</dbReference>
<name>A0A3P5YX68_BRACM</name>
<dbReference type="InterPro" id="IPR012891">
    <property type="entry name" value="GCK_dom"/>
</dbReference>
<proteinExistence type="predicted"/>
<dbReference type="EMBL" id="LS974625">
    <property type="protein sequence ID" value="CAG7867559.1"/>
    <property type="molecule type" value="Genomic_DNA"/>
</dbReference>
<feature type="domain" description="GCK" evidence="1">
    <location>
        <begin position="51"/>
        <end position="123"/>
    </location>
</feature>
<reference evidence="3" key="1">
    <citation type="submission" date="2018-11" db="EMBL/GenBank/DDBJ databases">
        <authorList>
            <consortium name="Genoscope - CEA"/>
            <person name="William W."/>
        </authorList>
    </citation>
    <scope>NUCLEOTIDE SEQUENCE</scope>
</reference>
<organism evidence="3">
    <name type="scientific">Brassica campestris</name>
    <name type="common">Field mustard</name>
    <dbReference type="NCBI Taxonomy" id="3711"/>
    <lineage>
        <taxon>Eukaryota</taxon>
        <taxon>Viridiplantae</taxon>
        <taxon>Streptophyta</taxon>
        <taxon>Embryophyta</taxon>
        <taxon>Tracheophyta</taxon>
        <taxon>Spermatophyta</taxon>
        <taxon>Magnoliopsida</taxon>
        <taxon>eudicotyledons</taxon>
        <taxon>Gunneridae</taxon>
        <taxon>Pentapetalae</taxon>
        <taxon>rosids</taxon>
        <taxon>malvids</taxon>
        <taxon>Brassicales</taxon>
        <taxon>Brassicaceae</taxon>
        <taxon>Brassiceae</taxon>
        <taxon>Brassica</taxon>
    </lineage>
</organism>
<dbReference type="AlphaFoldDB" id="A0A3P5YX68"/>
<dbReference type="EMBL" id="LR031568">
    <property type="protein sequence ID" value="VDC64488.1"/>
    <property type="molecule type" value="Genomic_DNA"/>
</dbReference>
<dbReference type="Gramene" id="A09p80260.2_BraZ1">
    <property type="protein sequence ID" value="A09p80260.2_BraZ1.CDS.1"/>
    <property type="gene ID" value="A09g80260.2_BraZ1"/>
</dbReference>
<dbReference type="SMART" id="SM01227">
    <property type="entry name" value="GCK"/>
    <property type="match status" value="1"/>
</dbReference>
<gene>
    <name evidence="3" type="ORF">BRAA09T42099Z</name>
    <name evidence="2" type="ORF">BRAPAZ1V2_A09P80260.2</name>
</gene>
<dbReference type="Proteomes" id="UP000694005">
    <property type="component" value="Chromosome A09"/>
</dbReference>
<accession>A0A3P5YX68</accession>
<evidence type="ECO:0000313" key="3">
    <source>
        <dbReference type="EMBL" id="VDC64488.1"/>
    </source>
</evidence>
<evidence type="ECO:0000313" key="2">
    <source>
        <dbReference type="EMBL" id="CAG7867559.1"/>
    </source>
</evidence>
<sequence>MGNSESTCSPHEDACKEAETKLEECALAHLASKVDEIATKGFKGFEAAFNDDYNKYTDYMIGGACKESYMNWVESTNNDSGDLIECVEAHSDYYHKFIDFYKGVQEQGIQVMKEFESIMEEESPIRAQEFFGDCCKEQFSALLKCLMKQI</sequence>
<evidence type="ECO:0000259" key="1">
    <source>
        <dbReference type="SMART" id="SM01227"/>
    </source>
</evidence>